<keyword evidence="1" id="KW-0732">Signal</keyword>
<evidence type="ECO:0000256" key="1">
    <source>
        <dbReference type="SAM" id="SignalP"/>
    </source>
</evidence>
<dbReference type="eggNOG" id="COG3210">
    <property type="taxonomic scope" value="Bacteria"/>
</dbReference>
<feature type="domain" description="Filamentous haemagglutinin FhaB/tRNA nuclease CdiA-like TPS" evidence="2">
    <location>
        <begin position="58"/>
        <end position="178"/>
    </location>
</feature>
<sequence length="1791" mass="188064">MMNINIKTVKAHRSFENESVIFRRSLLSLSISALLFSNIAYAAAPTPNADSGAVVYDKNGIPIVDVAAPTSTGFSYNSFINYDVDDQGLVINNSLNSGTSQLVGELGKNHNFTNQAADVVLAEVVGDEASNLQGMQEMFGESADFILANPNGINVNGASFLNTNETTLNVGNALIDEAGELEGLTTSTSGINAALNVKRSLSSEGAITLLSPQIVTAKNANIQAGGELNLYTGRIHYRPSGIDIVEQLEGDEQRSIDAQLLGAMKAGRINIISTREGAGINLNLDTSTQRGLMITSAGDLELSGTHIVTESTIDAEETTTEHYSAELKALGKLYINNATINASDGVSVAASKSASINNTSLTSKAQGYIQVKGDEGVSLTNVAALGGSIARIESTNGNLSAKNIDIESERQILMVAKNAVSVRNGKFKTSPIEPSLDSSDVGIELNSQEESVSVSNITGNSAVTQLKADDNIDISSADVEGDLAVYSQNGDISATGNIDVSNDANINADKGTTNFSGNIDVVGSLVAAAAKSSRISGSLSGENITVTSDENLSVSGSVFGEKNATLVADGSTNISGSVSATDVTLRGDKGLDLNGSSSHITASNDMFLVSNAGNVTVKGSGDSVKTIRADNNLVIDANNFTATLASVEAGNDLQVDVDGTVNVNAKSKTSNGRNSNTARSKIGRDCWEISVFGLFNLNTGLACSDRIKTVRTNETWTDTTYISSHLSAGNDLTIYNADTINVTGSTITAGNNASLITDKGNINIKNAVNSHTRRKSVDQTIVSNYRNERRSEHTNYSKTSTHSSVVKAEADLTLKSANDINIIGSAVIAGGTVLIDAARDVAIKAAQNTETTNSTFNESNVKTSAPGLLALLGVQLDLSNANGGSDITSTTHTGSVIEGANVHINAGINQNTTEDGLITANNVSTDKNTCLTDCSTPSNNMLSSNGNVLVEGSFIEATDGDIIVKAENNIFNNAVYNESFADVWKEDHQLSTGFNWLSDFSIETADRRGDLQAHQKIAQTNNYLSSGDIIFEAGDKFNDQASIIEGKGTVSVEADSITQEAVKNSSSISANLSEFTTGSTLSVDVNGLKETKNSWGAFAQSLIDLAKGPKESPRALNVNDHLNYALGKEIKRETVVDSLGFNDISIPTIPAPNTVDKLIKEPNISIGINVESGSKESEYQRIYDAEKGGSITGGKVILTAREGDINLEGSNIESTDGETVLNAKKGDLNITALEENLSVYAKQSSQNSSASFNIGITPKATPVGITLGTNISTSASNYYGNKTQHIEHAGEIDSKTDTFLLAENGSITLIATDIKAEDDIKIIAGEGIDVQATTNTLSTSQSQSDTDFSFGIDLASAAPFLTGLKLGSNVSNETLKTNGETHEESTFAAGGDITIKTKNGNLELTAPVIGSNGDIEITADNGQVKIKDSIDKGSVYAAKHGNGFNFSWASPITIGAGFHAEADTHDIQIETSDTGVLIANNNVYVKGGNGLVLVGADIAAGDTVELDGGKGSIDYQASITNNSENLSVNEFSFGFGNLKLNQDNNSVKGSGLTLPSINTDIDFQRLNISSHVEKGGSVAGDNVVIKSGGVLNLHGTTITANNEPEIDVASITAKAAISTEKGSGDGFQLNLGIPSYNTQNLESVTKGKKGTEWPDLPYVNTGFQYYSVDKQRVTNATINGTAINPSSEQNIDHEFGVGFKFGANFSNANKLKNQIDKIDEKYEGFSNITLGAAAIATALTEASLKFNAGSNRPGFGFSLNPKFELEPGARIEEEISSFFSDVPNFAYSDFK</sequence>
<dbReference type="Proteomes" id="UP000094741">
    <property type="component" value="Unassembled WGS sequence"/>
</dbReference>
<dbReference type="InterPro" id="IPR012334">
    <property type="entry name" value="Pectin_lyas_fold"/>
</dbReference>
<dbReference type="Gene3D" id="2.160.20.10">
    <property type="entry name" value="Single-stranded right-handed beta-helix, Pectin lyase-like"/>
    <property type="match status" value="1"/>
</dbReference>
<dbReference type="NCBIfam" id="TIGR01901">
    <property type="entry name" value="adhes_NPXG"/>
    <property type="match status" value="1"/>
</dbReference>
<dbReference type="InterPro" id="IPR008638">
    <property type="entry name" value="FhaB/CdiA-like_TPS"/>
</dbReference>
<proteinExistence type="predicted"/>
<dbReference type="RefSeq" id="WP_017039352.1">
    <property type="nucleotide sequence ID" value="NZ_AJYQ02000027.1"/>
</dbReference>
<dbReference type="STRING" id="1187848.A1QO_04485"/>
<dbReference type="EMBL" id="AJYQ02000027">
    <property type="protein sequence ID" value="OEE37123.1"/>
    <property type="molecule type" value="Genomic_DNA"/>
</dbReference>
<organism evidence="3 4">
    <name type="scientific">Vibrio genomosp. F10 str. ZF-129</name>
    <dbReference type="NCBI Taxonomy" id="1187848"/>
    <lineage>
        <taxon>Bacteria</taxon>
        <taxon>Pseudomonadati</taxon>
        <taxon>Pseudomonadota</taxon>
        <taxon>Gammaproteobacteria</taxon>
        <taxon>Vibrionales</taxon>
        <taxon>Vibrionaceae</taxon>
        <taxon>Vibrio</taxon>
    </lineage>
</organism>
<comment type="caution">
    <text evidence="3">The sequence shown here is derived from an EMBL/GenBank/DDBJ whole genome shotgun (WGS) entry which is preliminary data.</text>
</comment>
<evidence type="ECO:0000313" key="3">
    <source>
        <dbReference type="EMBL" id="OEE37123.1"/>
    </source>
</evidence>
<protein>
    <recommendedName>
        <fullName evidence="2">Filamentous haemagglutinin FhaB/tRNA nuclease CdiA-like TPS domain-containing protein</fullName>
    </recommendedName>
</protein>
<dbReference type="InterPro" id="IPR011050">
    <property type="entry name" value="Pectin_lyase_fold/virulence"/>
</dbReference>
<dbReference type="SMART" id="SM00912">
    <property type="entry name" value="Haemagg_act"/>
    <property type="match status" value="1"/>
</dbReference>
<dbReference type="GO" id="GO:0003824">
    <property type="term" value="F:catalytic activity"/>
    <property type="evidence" value="ECO:0007669"/>
    <property type="project" value="UniProtKB-ARBA"/>
</dbReference>
<dbReference type="InterPro" id="IPR025157">
    <property type="entry name" value="Hemagglutinin_rpt"/>
</dbReference>
<dbReference type="SUPFAM" id="SSF51126">
    <property type="entry name" value="Pectin lyase-like"/>
    <property type="match status" value="1"/>
</dbReference>
<name>A0A1E5BJE2_9VIBR</name>
<evidence type="ECO:0000259" key="2">
    <source>
        <dbReference type="SMART" id="SM00912"/>
    </source>
</evidence>
<evidence type="ECO:0000313" key="4">
    <source>
        <dbReference type="Proteomes" id="UP000094741"/>
    </source>
</evidence>
<dbReference type="OrthoDB" id="2664633at2"/>
<dbReference type="Pfam" id="PF13332">
    <property type="entry name" value="Fil_haemagg_2"/>
    <property type="match status" value="3"/>
</dbReference>
<reference evidence="3 4" key="1">
    <citation type="journal article" date="2012" name="Science">
        <title>Ecological populations of bacteria act as socially cohesive units of antibiotic production and resistance.</title>
        <authorList>
            <person name="Cordero O.X."/>
            <person name="Wildschutte H."/>
            <person name="Kirkup B."/>
            <person name="Proehl S."/>
            <person name="Ngo L."/>
            <person name="Hussain F."/>
            <person name="Le Roux F."/>
            <person name="Mincer T."/>
            <person name="Polz M.F."/>
        </authorList>
    </citation>
    <scope>NUCLEOTIDE SEQUENCE [LARGE SCALE GENOMIC DNA]</scope>
    <source>
        <strain evidence="3 4">ZF-129</strain>
    </source>
</reference>
<dbReference type="Pfam" id="PF05860">
    <property type="entry name" value="TPS"/>
    <property type="match status" value="1"/>
</dbReference>
<feature type="signal peptide" evidence="1">
    <location>
        <begin position="1"/>
        <end position="42"/>
    </location>
</feature>
<accession>A0A1E5BJE2</accession>
<gene>
    <name evidence="3" type="ORF">A1QO_04485</name>
</gene>
<feature type="chain" id="PRO_5009171663" description="Filamentous haemagglutinin FhaB/tRNA nuclease CdiA-like TPS domain-containing protein" evidence="1">
    <location>
        <begin position="43"/>
        <end position="1791"/>
    </location>
</feature>